<dbReference type="InterPro" id="IPR056592">
    <property type="entry name" value="Beta-prop_At3g26010-like"/>
</dbReference>
<dbReference type="InterPro" id="IPR050796">
    <property type="entry name" value="SCF_F-box_component"/>
</dbReference>
<dbReference type="SUPFAM" id="SSF81383">
    <property type="entry name" value="F-box domain"/>
    <property type="match status" value="1"/>
</dbReference>
<evidence type="ECO:0000313" key="2">
    <source>
        <dbReference type="EMBL" id="KAK4266584.1"/>
    </source>
</evidence>
<dbReference type="EMBL" id="JAWXYG010000008">
    <property type="protein sequence ID" value="KAK4266584.1"/>
    <property type="molecule type" value="Genomic_DNA"/>
</dbReference>
<keyword evidence="3" id="KW-1185">Reference proteome</keyword>
<dbReference type="SMART" id="SM00256">
    <property type="entry name" value="FBOX"/>
    <property type="match status" value="1"/>
</dbReference>
<evidence type="ECO:0000313" key="3">
    <source>
        <dbReference type="Proteomes" id="UP001293593"/>
    </source>
</evidence>
<dbReference type="InterPro" id="IPR001810">
    <property type="entry name" value="F-box_dom"/>
</dbReference>
<dbReference type="PROSITE" id="PS50181">
    <property type="entry name" value="FBOX"/>
    <property type="match status" value="1"/>
</dbReference>
<dbReference type="AlphaFoldDB" id="A0AAE1K643"/>
<sequence>MDMPHDIVIEIFSWLPAKSVHKFKSVNKFCNTISSAEDTYFNEKQSQNALLRDDSCFFLQPNWIQRYRAKHEFHHLSSKNTTSGVSHGFFQFLEHYPACRIIASSKGLILGRSNIELFICNPVTQSWLPIPTPSYLEKYPDADLKVVLDCNVEDSNDFMLFLFEVQDEWASQYIDLRFYSVKECMWKSVEASFFHGGRPLRFDMHVYYRKALHFISNCYTFISKKSPYFRPYIMAYNVEDGSSRMIRIPKEARRGSHDLTCQMGIYKWGKPTSSYDSICLVRLRKNVFTIWVLANYEIDKWRRILKIRVKAIGVKEKDPIIVTGFIVMNGDKLIFATEEKIYGYGLRQENFMKLEEICKHEFGRGEMSFIAFSDTLRPCGHTVVTLPLMQQN</sequence>
<accession>A0AAE1K643</accession>
<comment type="caution">
    <text evidence="2">The sequence shown here is derived from an EMBL/GenBank/DDBJ whole genome shotgun (WGS) entry which is preliminary data.</text>
</comment>
<dbReference type="Pfam" id="PF00646">
    <property type="entry name" value="F-box"/>
    <property type="match status" value="1"/>
</dbReference>
<dbReference type="PANTHER" id="PTHR31672">
    <property type="entry name" value="BNACNNG10540D PROTEIN"/>
    <property type="match status" value="1"/>
</dbReference>
<feature type="domain" description="F-box" evidence="1">
    <location>
        <begin position="1"/>
        <end position="44"/>
    </location>
</feature>
<organism evidence="2 3">
    <name type="scientific">Acacia crassicarpa</name>
    <name type="common">northern wattle</name>
    <dbReference type="NCBI Taxonomy" id="499986"/>
    <lineage>
        <taxon>Eukaryota</taxon>
        <taxon>Viridiplantae</taxon>
        <taxon>Streptophyta</taxon>
        <taxon>Embryophyta</taxon>
        <taxon>Tracheophyta</taxon>
        <taxon>Spermatophyta</taxon>
        <taxon>Magnoliopsida</taxon>
        <taxon>eudicotyledons</taxon>
        <taxon>Gunneridae</taxon>
        <taxon>Pentapetalae</taxon>
        <taxon>rosids</taxon>
        <taxon>fabids</taxon>
        <taxon>Fabales</taxon>
        <taxon>Fabaceae</taxon>
        <taxon>Caesalpinioideae</taxon>
        <taxon>mimosoid clade</taxon>
        <taxon>Acacieae</taxon>
        <taxon>Acacia</taxon>
    </lineage>
</organism>
<protein>
    <recommendedName>
        <fullName evidence="1">F-box domain-containing protein</fullName>
    </recommendedName>
</protein>
<reference evidence="2" key="1">
    <citation type="submission" date="2023-10" db="EMBL/GenBank/DDBJ databases">
        <title>Chromosome-level genome of the transformable northern wattle, Acacia crassicarpa.</title>
        <authorList>
            <person name="Massaro I."/>
            <person name="Sinha N.R."/>
            <person name="Poethig S."/>
            <person name="Leichty A.R."/>
        </authorList>
    </citation>
    <scope>NUCLEOTIDE SEQUENCE</scope>
    <source>
        <strain evidence="2">Acra3RX</strain>
        <tissue evidence="2">Leaf</tissue>
    </source>
</reference>
<proteinExistence type="predicted"/>
<name>A0AAE1K643_9FABA</name>
<evidence type="ECO:0000259" key="1">
    <source>
        <dbReference type="PROSITE" id="PS50181"/>
    </source>
</evidence>
<gene>
    <name evidence="2" type="ORF">QN277_027480</name>
</gene>
<dbReference type="PANTHER" id="PTHR31672:SF13">
    <property type="entry name" value="F-BOX PROTEIN CPR30-LIKE"/>
    <property type="match status" value="1"/>
</dbReference>
<dbReference type="InterPro" id="IPR036047">
    <property type="entry name" value="F-box-like_dom_sf"/>
</dbReference>
<dbReference type="Pfam" id="PF24750">
    <property type="entry name" value="b-prop_At3g26010-like"/>
    <property type="match status" value="1"/>
</dbReference>
<dbReference type="Proteomes" id="UP001293593">
    <property type="component" value="Unassembled WGS sequence"/>
</dbReference>